<dbReference type="PANTHER" id="PTHR36022:SF1">
    <property type="entry name" value="GPI-ANCHORED ADHESIN-LIKE PROTEIN"/>
    <property type="match status" value="1"/>
</dbReference>
<keyword evidence="3" id="KW-1185">Reference proteome</keyword>
<feature type="region of interest" description="Disordered" evidence="1">
    <location>
        <begin position="87"/>
        <end position="168"/>
    </location>
</feature>
<dbReference type="Proteomes" id="UP001190926">
    <property type="component" value="Unassembled WGS sequence"/>
</dbReference>
<dbReference type="AlphaFoldDB" id="A0AAD4PDH1"/>
<name>A0AAD4PDH1_PERFH</name>
<dbReference type="EMBL" id="SDAM02000043">
    <property type="protein sequence ID" value="KAH6834882.1"/>
    <property type="molecule type" value="Genomic_DNA"/>
</dbReference>
<feature type="compositionally biased region" description="Basic and acidic residues" evidence="1">
    <location>
        <begin position="13"/>
        <end position="22"/>
    </location>
</feature>
<accession>A0AAD4PDH1</accession>
<feature type="compositionally biased region" description="Basic and acidic residues" evidence="1">
    <location>
        <begin position="159"/>
        <end position="168"/>
    </location>
</feature>
<protein>
    <submittedName>
        <fullName evidence="2">Uncharacterized protein</fullName>
    </submittedName>
</protein>
<feature type="region of interest" description="Disordered" evidence="1">
    <location>
        <begin position="1"/>
        <end position="29"/>
    </location>
</feature>
<sequence>MIERDCKRKKTNKRENFEERSPLQHLNGFPIYKRNTKKCSDLSSPSFSSAPAASRFLLSENPCSSSSFSSSSSSSRTHLDKKPNLFSKIAKNEPNKSRLHTSNVVPKSKENEIPRKPFLQTSRKEKPQFNTLRQNWQGGPKPSCKNRQRSKLSSVQSKSENKVMKGSREFQENMKNSEEIDSGKRAFELNRVSDGSDSNCAKNCTPMSGNSSHSLSFCDHEFTIEEDSVFERANANAATDVKTPPVEASLSPEIQCHTQSKMLVLKSVGTPVCYGAGHLVSGVSDKRKYRRRGSLRGGPEKAVPFLDARRDENENENVSVDLQESSIPLLAEASVRWHLSPCDVGREDLRIGLDQGRMMVCDDDSDTLDLLSSPSILCGNTSNFLCAKSSYSGSGNVGNVSVNRSSNNVSMDESLLATSPNATYSCNGISSTEGRRDSAILSDVSLNSGNIIQTPDSNSSSDACLRRSRLELHLSNSVWTELDSITGALDRVKLSPRSEISMWDARPISHDPTQLQENVDCVSSWVSDATTIDNLTLSQMRISWCEGLASKIVGTDEFDSCCRLSDEEIAGDEHLKLYTLTEAAEEKETYHGNNSGQRKSVEKKENGFRIGDEFSPVLLDYEPCLDGGGKGKSVSSSHRPNAGAESICTDGGGLVASDDSDWTYFQESRLFHVT</sequence>
<organism evidence="2 3">
    <name type="scientific">Perilla frutescens var. hirtella</name>
    <name type="common">Perilla citriodora</name>
    <name type="synonym">Perilla setoyensis</name>
    <dbReference type="NCBI Taxonomy" id="608512"/>
    <lineage>
        <taxon>Eukaryota</taxon>
        <taxon>Viridiplantae</taxon>
        <taxon>Streptophyta</taxon>
        <taxon>Embryophyta</taxon>
        <taxon>Tracheophyta</taxon>
        <taxon>Spermatophyta</taxon>
        <taxon>Magnoliopsida</taxon>
        <taxon>eudicotyledons</taxon>
        <taxon>Gunneridae</taxon>
        <taxon>Pentapetalae</taxon>
        <taxon>asterids</taxon>
        <taxon>lamiids</taxon>
        <taxon>Lamiales</taxon>
        <taxon>Lamiaceae</taxon>
        <taxon>Nepetoideae</taxon>
        <taxon>Elsholtzieae</taxon>
        <taxon>Perilla</taxon>
    </lineage>
</organism>
<evidence type="ECO:0000313" key="2">
    <source>
        <dbReference type="EMBL" id="KAH6834882.1"/>
    </source>
</evidence>
<dbReference type="PANTHER" id="PTHR36022">
    <property type="entry name" value="GPI-ANCHORED ADHESIN-LIKE PROTEIN"/>
    <property type="match status" value="1"/>
</dbReference>
<reference evidence="2 3" key="1">
    <citation type="journal article" date="2021" name="Nat. Commun.">
        <title>Incipient diploidization of the medicinal plant Perilla within 10,000 years.</title>
        <authorList>
            <person name="Zhang Y."/>
            <person name="Shen Q."/>
            <person name="Leng L."/>
            <person name="Zhang D."/>
            <person name="Chen S."/>
            <person name="Shi Y."/>
            <person name="Ning Z."/>
            <person name="Chen S."/>
        </authorList>
    </citation>
    <scope>NUCLEOTIDE SEQUENCE [LARGE SCALE GENOMIC DNA]</scope>
    <source>
        <strain evidence="3">cv. PC099</strain>
    </source>
</reference>
<evidence type="ECO:0000256" key="1">
    <source>
        <dbReference type="SAM" id="MobiDB-lite"/>
    </source>
</evidence>
<gene>
    <name evidence="2" type="ORF">C2S53_003882</name>
</gene>
<proteinExistence type="predicted"/>
<evidence type="ECO:0000313" key="3">
    <source>
        <dbReference type="Proteomes" id="UP001190926"/>
    </source>
</evidence>
<feature type="compositionally biased region" description="Polar residues" evidence="1">
    <location>
        <begin position="128"/>
        <end position="137"/>
    </location>
</feature>
<comment type="caution">
    <text evidence="2">The sequence shown here is derived from an EMBL/GenBank/DDBJ whole genome shotgun (WGS) entry which is preliminary data.</text>
</comment>